<comment type="subcellular location">
    <subcellularLocation>
        <location evidence="1">Cytoplasm</location>
        <location evidence="1">Cytoskeleton</location>
    </subcellularLocation>
</comment>
<dbReference type="SMART" id="SM00355">
    <property type="entry name" value="ZnF_C2H2"/>
    <property type="match status" value="8"/>
</dbReference>
<feature type="domain" description="C2H2-type" evidence="12">
    <location>
        <begin position="941"/>
        <end position="968"/>
    </location>
</feature>
<dbReference type="PROSITE" id="PS50005">
    <property type="entry name" value="TPR"/>
    <property type="match status" value="1"/>
</dbReference>
<accession>A0AAN9TR11</accession>
<keyword evidence="14" id="KW-1185">Reference proteome</keyword>
<dbReference type="InterPro" id="IPR049039">
    <property type="entry name" value="RMD1-3_a_helical_rpt"/>
</dbReference>
<dbReference type="PROSITE" id="PS00028">
    <property type="entry name" value="ZINC_FINGER_C2H2_1"/>
    <property type="match status" value="6"/>
</dbReference>
<dbReference type="SUPFAM" id="SSF48452">
    <property type="entry name" value="TPR-like"/>
    <property type="match status" value="1"/>
</dbReference>
<feature type="domain" description="C2H2-type" evidence="12">
    <location>
        <begin position="691"/>
        <end position="713"/>
    </location>
</feature>
<dbReference type="Gene3D" id="1.25.40.10">
    <property type="entry name" value="Tetratricopeptide repeat domain"/>
    <property type="match status" value="1"/>
</dbReference>
<keyword evidence="9" id="KW-0479">Metal-binding</keyword>
<proteinExistence type="predicted"/>
<evidence type="ECO:0000256" key="6">
    <source>
        <dbReference type="ARBA" id="ARBA00023212"/>
    </source>
</evidence>
<dbReference type="Gene3D" id="3.30.160.60">
    <property type="entry name" value="Classic Zinc Finger"/>
    <property type="match status" value="5"/>
</dbReference>
<keyword evidence="5 10" id="KW-0802">TPR repeat</keyword>
<dbReference type="Pfam" id="PF16076">
    <property type="entry name" value="Acyltransf_C"/>
    <property type="match status" value="1"/>
</dbReference>
<dbReference type="GO" id="GO:0008270">
    <property type="term" value="F:zinc ion binding"/>
    <property type="evidence" value="ECO:0007669"/>
    <property type="project" value="UniProtKB-KW"/>
</dbReference>
<comment type="subunit">
    <text evidence="2">Interacts with microtubules.</text>
</comment>
<feature type="domain" description="C2H2-type" evidence="12">
    <location>
        <begin position="825"/>
        <end position="848"/>
    </location>
</feature>
<dbReference type="InterPro" id="IPR019734">
    <property type="entry name" value="TPR_rpt"/>
</dbReference>
<dbReference type="GO" id="GO:0005737">
    <property type="term" value="C:cytoplasm"/>
    <property type="evidence" value="ECO:0007669"/>
    <property type="project" value="TreeGrafter"/>
</dbReference>
<dbReference type="InterPro" id="IPR011990">
    <property type="entry name" value="TPR-like_helical_dom_sf"/>
</dbReference>
<feature type="repeat" description="TPR" evidence="10">
    <location>
        <begin position="191"/>
        <end position="224"/>
    </location>
</feature>
<evidence type="ECO:0000256" key="3">
    <source>
        <dbReference type="ARBA" id="ARBA00022490"/>
    </source>
</evidence>
<evidence type="ECO:0000256" key="4">
    <source>
        <dbReference type="ARBA" id="ARBA00022737"/>
    </source>
</evidence>
<keyword evidence="9" id="KW-0862">Zinc</keyword>
<evidence type="ECO:0000256" key="2">
    <source>
        <dbReference type="ARBA" id="ARBA00011375"/>
    </source>
</evidence>
<evidence type="ECO:0000256" key="7">
    <source>
        <dbReference type="ARBA" id="ARBA00039966"/>
    </source>
</evidence>
<evidence type="ECO:0000256" key="5">
    <source>
        <dbReference type="ARBA" id="ARBA00022803"/>
    </source>
</evidence>
<evidence type="ECO:0000313" key="13">
    <source>
        <dbReference type="EMBL" id="KAK7603615.1"/>
    </source>
</evidence>
<evidence type="ECO:0000259" key="12">
    <source>
        <dbReference type="PROSITE" id="PS50157"/>
    </source>
</evidence>
<name>A0AAN9TR11_9HEMI</name>
<feature type="region of interest" description="Disordered" evidence="11">
    <location>
        <begin position="752"/>
        <end position="777"/>
    </location>
</feature>
<keyword evidence="6" id="KW-0206">Cytoskeleton</keyword>
<dbReference type="GO" id="GO:0005876">
    <property type="term" value="C:spindle microtubule"/>
    <property type="evidence" value="ECO:0007669"/>
    <property type="project" value="TreeGrafter"/>
</dbReference>
<comment type="caution">
    <text evidence="13">The sequence shown here is derived from an EMBL/GenBank/DDBJ whole genome shotgun (WGS) entry which is preliminary data.</text>
</comment>
<dbReference type="InterPro" id="IPR036236">
    <property type="entry name" value="Znf_C2H2_sf"/>
</dbReference>
<evidence type="ECO:0000256" key="1">
    <source>
        <dbReference type="ARBA" id="ARBA00004245"/>
    </source>
</evidence>
<dbReference type="PANTHER" id="PTHR16056:SF16">
    <property type="entry name" value="REGULATOR OF MICROTUBULE DYNAMICS PROTEIN 1"/>
    <property type="match status" value="1"/>
</dbReference>
<dbReference type="Pfam" id="PF21033">
    <property type="entry name" value="RMD1-3"/>
    <property type="match status" value="1"/>
</dbReference>
<evidence type="ECO:0000256" key="9">
    <source>
        <dbReference type="PROSITE-ProRule" id="PRU00042"/>
    </source>
</evidence>
<dbReference type="GO" id="GO:0008017">
    <property type="term" value="F:microtubule binding"/>
    <property type="evidence" value="ECO:0007669"/>
    <property type="project" value="TreeGrafter"/>
</dbReference>
<evidence type="ECO:0000313" key="14">
    <source>
        <dbReference type="Proteomes" id="UP001367676"/>
    </source>
</evidence>
<keyword evidence="3" id="KW-0963">Cytoplasm</keyword>
<dbReference type="Proteomes" id="UP001367676">
    <property type="component" value="Unassembled WGS sequence"/>
</dbReference>
<dbReference type="InterPro" id="IPR013087">
    <property type="entry name" value="Znf_C2H2_type"/>
</dbReference>
<dbReference type="SUPFAM" id="SSF57667">
    <property type="entry name" value="beta-beta-alpha zinc fingers"/>
    <property type="match status" value="1"/>
</dbReference>
<dbReference type="GO" id="GO:0097431">
    <property type="term" value="C:mitotic spindle pole"/>
    <property type="evidence" value="ECO:0007669"/>
    <property type="project" value="TreeGrafter"/>
</dbReference>
<evidence type="ECO:0000256" key="8">
    <source>
        <dbReference type="ARBA" id="ARBA00041958"/>
    </source>
</evidence>
<reference evidence="13 14" key="1">
    <citation type="submission" date="2024-03" db="EMBL/GenBank/DDBJ databases">
        <title>Adaptation during the transition from Ophiocordyceps entomopathogen to insect associate is accompanied by gene loss and intensified selection.</title>
        <authorList>
            <person name="Ward C.M."/>
            <person name="Onetto C.A."/>
            <person name="Borneman A.R."/>
        </authorList>
    </citation>
    <scope>NUCLEOTIDE SEQUENCE [LARGE SCALE GENOMIC DNA]</scope>
    <source>
        <strain evidence="13">AWRI1</strain>
        <tissue evidence="13">Single Adult Female</tissue>
    </source>
</reference>
<protein>
    <recommendedName>
        <fullName evidence="7">Regulator of microtubule dynamics protein 1</fullName>
    </recommendedName>
    <alternativeName>
        <fullName evidence="8">Protein FAM82B</fullName>
    </alternativeName>
</protein>
<evidence type="ECO:0000256" key="11">
    <source>
        <dbReference type="SAM" id="MobiDB-lite"/>
    </source>
</evidence>
<gene>
    <name evidence="13" type="ORF">V9T40_003614</name>
</gene>
<dbReference type="AlphaFoldDB" id="A0AAN9TR11"/>
<sequence>MSSGSGEVINEFSNIDSLLEGTDDEKRKAKALLEELHKNRPNECEILWRLARAFHAVGSIEGAKGDTKKKQQLIAEGVELGQKALNADQNSANAHKWYAICVGARGQFLSTKEKIKDGVTFKEHIEQAIKIDSSDPALYNLLARFEFEVSQLSTMERKVASWLFAEVPQGTVENAIAGFEKTEQLKPEPWKENRLLLAKCYLVQKKYDVALHWLDKALEVPPVNSEALMNIIFGTQFRITGDHIETNEISLLLANHRTRVDWNFLWGLMYYASQPRNHRMKITLKAPLRNVPSLGEQSNLNAIYDLTLAYSDFLPQTEMDILRGNFPKLVNFHITRYPIDSLPSDKADLQSWIQERWQEKENRLHSFQKERIFAGPGFTSNMETSLYLAFIVWTTLVLLTMQNDQSEIDDNFKIDDNDGDLLENKHEESIDVMFYAPVDDFEHEEIIADTKWDNSTDYIDINKVIDLPNSTNAFIVNPKASNMNMQEAYYLPVSPDDSQCWEIQREDKFLIEADQTNSFDIYTGDFSAPNVLRVSVIQKTPQPRGGKECDQSLSQDSMHVSDSENLTESIWNDYTISQLPTLENNLENVITEDLMDADIVDEQLLHQVDNETAVAVLQPVSIENEETLLVTCRCCNKNFTFYDLQLHIAEKSNSDGYYGCDKCAEIFLLKEDLDEHMLTHKTPPVNDDPQHECTHCSSKFSDADALQEHKKIHLPFRCSYCVEDFVDITDLQSHVNDLHSTKRVKTDFADKAENKVESKEQSSGTQMQKPASEIDTAKKVVSEPETLNKSDKIIIQCPKCKEKYQFGEESEVEEYIKSHVPTTYYKCGFCDTTVTDKNEFNEHMKSHTTIVEVNKTNKLPYKCSYCENLAFETIEELTSHIQMHVPKSVFVCPKCNAQFVREIKKQEIVKLKPIIRKDTINKLKTTPVLTPADKVPARDNFKCKTCMAVFKKQDDFNKHVKTHIMPDTKPEVSDVKVDPSYCAYCSSELLSIAEIIVHIRKHTEERKLFPCSNCDKKTTHDRSQNPSNRGKENLCNYCLSKINGNVKVQA</sequence>
<dbReference type="PROSITE" id="PS50157">
    <property type="entry name" value="ZINC_FINGER_C2H2_2"/>
    <property type="match status" value="5"/>
</dbReference>
<organism evidence="13 14">
    <name type="scientific">Parthenolecanium corni</name>
    <dbReference type="NCBI Taxonomy" id="536013"/>
    <lineage>
        <taxon>Eukaryota</taxon>
        <taxon>Metazoa</taxon>
        <taxon>Ecdysozoa</taxon>
        <taxon>Arthropoda</taxon>
        <taxon>Hexapoda</taxon>
        <taxon>Insecta</taxon>
        <taxon>Pterygota</taxon>
        <taxon>Neoptera</taxon>
        <taxon>Paraneoptera</taxon>
        <taxon>Hemiptera</taxon>
        <taxon>Sternorrhyncha</taxon>
        <taxon>Coccoidea</taxon>
        <taxon>Coccidae</taxon>
        <taxon>Parthenolecanium</taxon>
    </lineage>
</organism>
<feature type="domain" description="C2H2-type" evidence="12">
    <location>
        <begin position="716"/>
        <end position="744"/>
    </location>
</feature>
<keyword evidence="4" id="KW-0677">Repeat</keyword>
<dbReference type="PANTHER" id="PTHR16056">
    <property type="entry name" value="REGULATOR OF MICROTUBULE DYNAMICS PROTEIN"/>
    <property type="match status" value="1"/>
</dbReference>
<dbReference type="EMBL" id="JBBCAQ010000006">
    <property type="protein sequence ID" value="KAK7603615.1"/>
    <property type="molecule type" value="Genomic_DNA"/>
</dbReference>
<feature type="domain" description="C2H2-type" evidence="12">
    <location>
        <begin position="658"/>
        <end position="680"/>
    </location>
</feature>
<dbReference type="InterPro" id="IPR032098">
    <property type="entry name" value="Acyltransf_C"/>
</dbReference>
<keyword evidence="9" id="KW-0863">Zinc-finger</keyword>
<evidence type="ECO:0000256" key="10">
    <source>
        <dbReference type="PROSITE-ProRule" id="PRU00339"/>
    </source>
</evidence>